<sequence>MTEEKSQVVSLEDEIDHETLGKIQDRLAHIMRLWQSGKPFFPRALLEDLNRQIDAGHDEVHIQDLDEVPQTYSLKVPAWCADFANTYRINYSSIQYLGHLAPICPELALRHDHTPVSIGYTRAPPLSTCTLDEVRVRFSQTRHLWMESTTRRDLEHHLSTLTLSVPVNKIVCFALGSLASRSDSHPSGSSDEDWHVTRAHAQHAAIESMVSVLSARGMVQSEGVRCFAQDPAYDAVDKEFLREIGIVVLEDPKGFLEVDSNTLVFSVSPNVPVKQIVADLQWPAAMVWNTVSLAEKEDKTWVRNVKKNGEVYWTSPFTTDPDCARVGNMVKGYARATLSDADELFGDMTIYTK</sequence>
<dbReference type="RefSeq" id="XP_033424758.1">
    <property type="nucleotide sequence ID" value="XM_033571443.1"/>
</dbReference>
<dbReference type="PANTHER" id="PTHR42080">
    <property type="entry name" value="SRR1 DOMAIN-CONTAINING PROTEIN"/>
    <property type="match status" value="1"/>
</dbReference>
<organism evidence="2 3">
    <name type="scientific">Aspergillus tanneri</name>
    <dbReference type="NCBI Taxonomy" id="1220188"/>
    <lineage>
        <taxon>Eukaryota</taxon>
        <taxon>Fungi</taxon>
        <taxon>Dikarya</taxon>
        <taxon>Ascomycota</taxon>
        <taxon>Pezizomycotina</taxon>
        <taxon>Eurotiomycetes</taxon>
        <taxon>Eurotiomycetidae</taxon>
        <taxon>Eurotiales</taxon>
        <taxon>Aspergillaceae</taxon>
        <taxon>Aspergillus</taxon>
        <taxon>Aspergillus subgen. Circumdati</taxon>
    </lineage>
</organism>
<dbReference type="PANTHER" id="PTHR42080:SF3">
    <property type="entry name" value="SRR1-LIKE DOMAIN-CONTAINING PROTEIN"/>
    <property type="match status" value="1"/>
</dbReference>
<evidence type="ECO:0000313" key="2">
    <source>
        <dbReference type="EMBL" id="KAA8645397.1"/>
    </source>
</evidence>
<dbReference type="OrthoDB" id="5230585at2759"/>
<dbReference type="AlphaFoldDB" id="A0A5M9MS60"/>
<protein>
    <recommendedName>
        <fullName evidence="1">SRR1-like domain-containing protein</fullName>
    </recommendedName>
</protein>
<evidence type="ECO:0000313" key="3">
    <source>
        <dbReference type="Proteomes" id="UP000324241"/>
    </source>
</evidence>
<dbReference type="InterPro" id="IPR012942">
    <property type="entry name" value="SRR1-like"/>
</dbReference>
<dbReference type="Proteomes" id="UP000324241">
    <property type="component" value="Unassembled WGS sequence"/>
</dbReference>
<dbReference type="Pfam" id="PF07985">
    <property type="entry name" value="SRR1"/>
    <property type="match status" value="1"/>
</dbReference>
<dbReference type="GeneID" id="54329518"/>
<accession>A0A5M9MS60</accession>
<comment type="caution">
    <text evidence="2">The sequence shown here is derived from an EMBL/GenBank/DDBJ whole genome shotgun (WGS) entry which is preliminary data.</text>
</comment>
<evidence type="ECO:0000259" key="1">
    <source>
        <dbReference type="Pfam" id="PF07985"/>
    </source>
</evidence>
<reference evidence="2 3" key="1">
    <citation type="submission" date="2019-08" db="EMBL/GenBank/DDBJ databases">
        <title>The genome sequence of a newly discovered highly antifungal drug resistant Aspergillus species, Aspergillus tanneri NIH 1004.</title>
        <authorList>
            <person name="Mounaud S."/>
            <person name="Singh I."/>
            <person name="Joardar V."/>
            <person name="Pakala S."/>
            <person name="Pakala S."/>
            <person name="Venepally P."/>
            <person name="Chung J.K."/>
            <person name="Losada L."/>
            <person name="Nierman W.C."/>
        </authorList>
    </citation>
    <scope>NUCLEOTIDE SEQUENCE [LARGE SCALE GENOMIC DNA]</scope>
    <source>
        <strain evidence="2 3">NIH1004</strain>
    </source>
</reference>
<dbReference type="EMBL" id="QUQM01000007">
    <property type="protein sequence ID" value="KAA8645397.1"/>
    <property type="molecule type" value="Genomic_DNA"/>
</dbReference>
<dbReference type="VEuPathDB" id="FungiDB:EYZ11_000404"/>
<feature type="domain" description="SRR1-like" evidence="1">
    <location>
        <begin position="162"/>
        <end position="298"/>
    </location>
</feature>
<gene>
    <name evidence="2" type="ORF">ATNIH1004_006816</name>
</gene>
<name>A0A5M9MS60_9EURO</name>
<proteinExistence type="predicted"/>